<evidence type="ECO:0000256" key="10">
    <source>
        <dbReference type="ARBA" id="ARBA00022837"/>
    </source>
</evidence>
<feature type="domain" description="C2" evidence="22">
    <location>
        <begin position="605"/>
        <end position="733"/>
    </location>
</feature>
<keyword evidence="8" id="KW-0677">Repeat</keyword>
<evidence type="ECO:0000259" key="24">
    <source>
        <dbReference type="PROSITE" id="PS50222"/>
    </source>
</evidence>
<name>A0A1A8HI57_9TELE</name>
<keyword evidence="6" id="KW-0597">Phosphoprotein</keyword>
<evidence type="ECO:0000256" key="5">
    <source>
        <dbReference type="ARBA" id="ARBA00022490"/>
    </source>
</evidence>
<dbReference type="Gene3D" id="1.10.238.10">
    <property type="entry name" value="EF-hand"/>
    <property type="match status" value="2"/>
</dbReference>
<dbReference type="Pfam" id="PF00168">
    <property type="entry name" value="C2"/>
    <property type="match status" value="1"/>
</dbReference>
<evidence type="ECO:0000259" key="23">
    <source>
        <dbReference type="PROSITE" id="PS50008"/>
    </source>
</evidence>
<evidence type="ECO:0000256" key="11">
    <source>
        <dbReference type="ARBA" id="ARBA00022963"/>
    </source>
</evidence>
<dbReference type="SMART" id="SM00149">
    <property type="entry name" value="PLCYc"/>
    <property type="match status" value="1"/>
</dbReference>
<keyword evidence="14" id="KW-0807">Transducer</keyword>
<dbReference type="InterPro" id="IPR011993">
    <property type="entry name" value="PH-like_dom_sf"/>
</dbReference>
<evidence type="ECO:0000256" key="2">
    <source>
        <dbReference type="ARBA" id="ARBA00004496"/>
    </source>
</evidence>
<feature type="active site" evidence="16">
    <location>
        <position position="308"/>
    </location>
</feature>
<dbReference type="InterPro" id="IPR018247">
    <property type="entry name" value="EF_Hand_1_Ca_BS"/>
</dbReference>
<dbReference type="SUPFAM" id="SSF51695">
    <property type="entry name" value="PLC-like phosphodiesterases"/>
    <property type="match status" value="1"/>
</dbReference>
<gene>
    <name evidence="25" type="primary">PLCD4B</name>
</gene>
<feature type="binding site" evidence="18">
    <location>
        <position position="309"/>
    </location>
    <ligand>
        <name>Ca(2+)</name>
        <dbReference type="ChEBI" id="CHEBI:29108"/>
        <label>3</label>
        <note>catalytic</note>
    </ligand>
</feature>
<feature type="binding site" evidence="17">
    <location>
        <begin position="28"/>
        <end position="55"/>
    </location>
    <ligand>
        <name>substrate</name>
    </ligand>
</feature>
<dbReference type="EMBL" id="HAEC01014865">
    <property type="protein sequence ID" value="SBQ83082.1"/>
    <property type="molecule type" value="Transcribed_RNA"/>
</dbReference>
<dbReference type="SMART" id="SM00148">
    <property type="entry name" value="PLCXc"/>
    <property type="match status" value="1"/>
</dbReference>
<dbReference type="FunFam" id="3.20.20.190:FF:000020">
    <property type="entry name" value="Phosphoinositide phospholipase C"/>
    <property type="match status" value="1"/>
</dbReference>
<evidence type="ECO:0000259" key="22">
    <source>
        <dbReference type="PROSITE" id="PS50004"/>
    </source>
</evidence>
<comment type="catalytic activity">
    <reaction evidence="15">
        <text>a 1,2-diacyl-sn-glycero-3-phospho-(1D-myo-inositol-4,5-bisphosphate) + H2O = 1D-myo-inositol 1,4,5-trisphosphate + a 1,2-diacyl-sn-glycerol + H(+)</text>
        <dbReference type="Rhea" id="RHEA:33179"/>
        <dbReference type="ChEBI" id="CHEBI:15377"/>
        <dbReference type="ChEBI" id="CHEBI:15378"/>
        <dbReference type="ChEBI" id="CHEBI:17815"/>
        <dbReference type="ChEBI" id="CHEBI:58456"/>
        <dbReference type="ChEBI" id="CHEBI:203600"/>
        <dbReference type="EC" id="3.1.4.11"/>
    </reaction>
    <physiologicalReaction direction="left-to-right" evidence="15">
        <dbReference type="Rhea" id="RHEA:33180"/>
    </physiologicalReaction>
</comment>
<dbReference type="InterPro" id="IPR039504">
    <property type="entry name" value="PLC-delta3_EF-hand"/>
</dbReference>
<keyword evidence="7 18" id="KW-0479">Metal-binding</keyword>
<keyword evidence="10 18" id="KW-0106">Calcium</keyword>
<evidence type="ECO:0000256" key="7">
    <source>
        <dbReference type="ARBA" id="ARBA00022723"/>
    </source>
</evidence>
<dbReference type="PROSITE" id="PS50007">
    <property type="entry name" value="PIPLC_X_DOMAIN"/>
    <property type="match status" value="1"/>
</dbReference>
<dbReference type="PANTHER" id="PTHR10336">
    <property type="entry name" value="PHOSPHOINOSITIDE-SPECIFIC PHOSPHOLIPASE C FAMILY PROTEIN"/>
    <property type="match status" value="1"/>
</dbReference>
<dbReference type="GO" id="GO:0016042">
    <property type="term" value="P:lipid catabolic process"/>
    <property type="evidence" value="ECO:0007669"/>
    <property type="project" value="UniProtKB-KW"/>
</dbReference>
<dbReference type="InterPro" id="IPR011992">
    <property type="entry name" value="EF-hand-dom_pair"/>
</dbReference>
<dbReference type="InterPro" id="IPR000008">
    <property type="entry name" value="C2_dom"/>
</dbReference>
<evidence type="ECO:0000256" key="17">
    <source>
        <dbReference type="PIRSR" id="PIRSR628391-2"/>
    </source>
</evidence>
<dbReference type="GO" id="GO:0032154">
    <property type="term" value="C:cleavage furrow"/>
    <property type="evidence" value="ECO:0007669"/>
    <property type="project" value="UniProtKB-SubCell"/>
</dbReference>
<evidence type="ECO:0000256" key="13">
    <source>
        <dbReference type="ARBA" id="ARBA00023136"/>
    </source>
</evidence>
<evidence type="ECO:0000256" key="21">
    <source>
        <dbReference type="SAM" id="MobiDB-lite"/>
    </source>
</evidence>
<reference evidence="25" key="2">
    <citation type="submission" date="2016-06" db="EMBL/GenBank/DDBJ databases">
        <title>The genome of a short-lived fish provides insights into sex chromosome evolution and the genetic control of aging.</title>
        <authorList>
            <person name="Reichwald K."/>
            <person name="Felder M."/>
            <person name="Petzold A."/>
            <person name="Koch P."/>
            <person name="Groth M."/>
            <person name="Platzer M."/>
        </authorList>
    </citation>
    <scope>NUCLEOTIDE SEQUENCE</scope>
    <source>
        <tissue evidence="25">Brain</tissue>
    </source>
</reference>
<keyword evidence="12 20" id="KW-0443">Lipid metabolism</keyword>
<dbReference type="GO" id="GO:0035556">
    <property type="term" value="P:intracellular signal transduction"/>
    <property type="evidence" value="ECO:0007669"/>
    <property type="project" value="InterPro"/>
</dbReference>
<dbReference type="Gene3D" id="2.30.29.30">
    <property type="entry name" value="Pleckstrin-homology domain (PH domain)/Phosphotyrosine-binding domain (PTB)"/>
    <property type="match status" value="1"/>
</dbReference>
<dbReference type="Gene3D" id="3.20.20.190">
    <property type="entry name" value="Phosphatidylinositol (PI) phosphodiesterase"/>
    <property type="match status" value="1"/>
</dbReference>
<feature type="active site" evidence="16">
    <location>
        <position position="353"/>
    </location>
</feature>
<dbReference type="InterPro" id="IPR017946">
    <property type="entry name" value="PLC-like_Pdiesterase_TIM-brl"/>
</dbReference>
<feature type="binding site" evidence="18">
    <location>
        <position position="649"/>
    </location>
    <ligand>
        <name>Ca(2+)</name>
        <dbReference type="ChEBI" id="CHEBI:29108"/>
        <label>4</label>
    </ligand>
</feature>
<sequence length="754" mass="86182">MSIDPLRNLGVQEDEDVKQMLLGSSMVKVRSPRWQKKRMLKLKEDGVTVWCQSHKISSWAKEQKSFNVMDVECIQEGCQSETLRRMAGSVPEDQCLTVVFKGSRKSLDLLFESQEEARHWVRGIHTLQERLKNMNQKDKLDHWIHTHLSKADQNHDNKMSYEEVQKLLQMINVDLSDQYARALFQKCDQSADGHLDHEEIEIFCRELLRRPELDAIFIQYSANGCVLTTVDLRDFFKDQGEDSSLTHAQSLILTYELNEWAKRNQFMTPNGFTMYMLSRENSVFDPEHALVYQDMKHPLAHYFISSSHNTYLLENQLTGLSSLEGYIQALKRGCRCVEVDSWDGDDGEPVVYHGHTLTKKILFKDVILTLRDYAFKVSEFPVIVSLENHCCLEQQTVMANHLLQILGDMLLTAPLDGQIPERLPSPQQLRGKILLKAKKSGGLETRLDENLPDEASDEEEVADGDPESPTLKDPQAEKENKKSKLSRELSDLVVYCKNVRFQGFEQARSNAKCYEISSFSESKAKRLSKEAGDEFVRYNSQQLSRTYPSGMRTDSSNYNPQDMWSTGCQIVALNFQTAGLEMDLNDGFFRQNGSCGFILKPDFMRDANSRFSPEKPEERPGYNPLRLSIQVISGQQLPKVNMKEGSIVDPLVRVEIFGVPVDQVKAETSHINNNGFNPVWNQTLNFIIHVPELALVRFVVEDFDKTTKNDFIGQFTLPFTCIQPGYRHIHLLSKDGTPIPPSSLFVNISISELA</sequence>
<evidence type="ECO:0000313" key="25">
    <source>
        <dbReference type="EMBL" id="SBQ83082.1"/>
    </source>
</evidence>
<dbReference type="FunFam" id="1.10.238.10:FF:000005">
    <property type="entry name" value="Phosphoinositide phospholipase C"/>
    <property type="match status" value="1"/>
</dbReference>
<feature type="compositionally biased region" description="Basic and acidic residues" evidence="21">
    <location>
        <begin position="474"/>
        <end position="484"/>
    </location>
</feature>
<evidence type="ECO:0000256" key="20">
    <source>
        <dbReference type="RuleBase" id="RU361133"/>
    </source>
</evidence>
<evidence type="ECO:0000256" key="4">
    <source>
        <dbReference type="ARBA" id="ARBA00012368"/>
    </source>
</evidence>
<keyword evidence="11 20" id="KW-0442">Lipid degradation</keyword>
<dbReference type="Pfam" id="PF14788">
    <property type="entry name" value="EF-hand_10"/>
    <property type="match status" value="1"/>
</dbReference>
<dbReference type="GO" id="GO:0005737">
    <property type="term" value="C:cytoplasm"/>
    <property type="evidence" value="ECO:0007669"/>
    <property type="project" value="UniProtKB-SubCell"/>
</dbReference>
<accession>A0A1A8HI57</accession>
<feature type="binding site" evidence="17">
    <location>
        <position position="438"/>
    </location>
    <ligand>
        <name>substrate</name>
    </ligand>
</feature>
<dbReference type="InterPro" id="IPR000909">
    <property type="entry name" value="PLipase_C_PInositol-sp_X_dom"/>
</dbReference>
<protein>
    <recommendedName>
        <fullName evidence="4 20">Phosphoinositide phospholipase C</fullName>
        <ecNumber evidence="4 20">3.1.4.11</ecNumber>
    </recommendedName>
</protein>
<dbReference type="SMART" id="SM00239">
    <property type="entry name" value="C2"/>
    <property type="match status" value="1"/>
</dbReference>
<feature type="binding site" evidence="18">
    <location>
        <position position="340"/>
    </location>
    <ligand>
        <name>Ca(2+)</name>
        <dbReference type="ChEBI" id="CHEBI:29108"/>
        <label>3</label>
        <note>catalytic</note>
    </ligand>
</feature>
<dbReference type="PROSITE" id="PS50008">
    <property type="entry name" value="PIPLC_Y_DOMAIN"/>
    <property type="match status" value="1"/>
</dbReference>
<feature type="glycosylation site" description="O-linked (GlcNAc) serine" evidence="19">
    <location>
        <position position="190"/>
    </location>
</feature>
<dbReference type="CDD" id="cd08593">
    <property type="entry name" value="PI-PLCc_delta"/>
    <property type="match status" value="1"/>
</dbReference>
<evidence type="ECO:0000256" key="16">
    <source>
        <dbReference type="PIRSR" id="PIRSR628391-1"/>
    </source>
</evidence>
<feature type="binding site" evidence="18">
    <location>
        <position position="702"/>
    </location>
    <ligand>
        <name>Ca(2+)</name>
        <dbReference type="ChEBI" id="CHEBI:29108"/>
        <label>5</label>
    </ligand>
</feature>
<organism evidence="25">
    <name type="scientific">Nothobranchius korthausae</name>
    <dbReference type="NCBI Taxonomy" id="1143690"/>
    <lineage>
        <taxon>Eukaryota</taxon>
        <taxon>Metazoa</taxon>
        <taxon>Chordata</taxon>
        <taxon>Craniata</taxon>
        <taxon>Vertebrata</taxon>
        <taxon>Euteleostomi</taxon>
        <taxon>Actinopterygii</taxon>
        <taxon>Neopterygii</taxon>
        <taxon>Teleostei</taxon>
        <taxon>Neoteleostei</taxon>
        <taxon>Acanthomorphata</taxon>
        <taxon>Ovalentaria</taxon>
        <taxon>Atherinomorphae</taxon>
        <taxon>Cyprinodontiformes</taxon>
        <taxon>Nothobranchiidae</taxon>
        <taxon>Nothobranchius</taxon>
    </lineage>
</organism>
<dbReference type="Pfam" id="PF00387">
    <property type="entry name" value="PI-PLC-Y"/>
    <property type="match status" value="1"/>
</dbReference>
<reference evidence="25" key="1">
    <citation type="submission" date="2016-05" db="EMBL/GenBank/DDBJ databases">
        <authorList>
            <person name="Lavstsen T."/>
            <person name="Jespersen J.S."/>
        </authorList>
    </citation>
    <scope>NUCLEOTIDE SEQUENCE</scope>
    <source>
        <tissue evidence="25">Brain</tissue>
    </source>
</reference>
<evidence type="ECO:0000256" key="8">
    <source>
        <dbReference type="ARBA" id="ARBA00022737"/>
    </source>
</evidence>
<dbReference type="PROSITE" id="PS00018">
    <property type="entry name" value="EF_HAND_1"/>
    <property type="match status" value="2"/>
</dbReference>
<keyword evidence="9 20" id="KW-0378">Hydrolase</keyword>
<evidence type="ECO:0000256" key="1">
    <source>
        <dbReference type="ARBA" id="ARBA00004170"/>
    </source>
</evidence>
<dbReference type="FunFam" id="2.60.40.150:FF:000058">
    <property type="entry name" value="Phosphoinositide phospholipase C"/>
    <property type="match status" value="1"/>
</dbReference>
<evidence type="ECO:0000256" key="19">
    <source>
        <dbReference type="PIRSR" id="PIRSR628391-4"/>
    </source>
</evidence>
<evidence type="ECO:0000256" key="12">
    <source>
        <dbReference type="ARBA" id="ARBA00023098"/>
    </source>
</evidence>
<dbReference type="PROSITE" id="PS50222">
    <property type="entry name" value="EF_HAND_2"/>
    <property type="match status" value="1"/>
</dbReference>
<dbReference type="SUPFAM" id="SSF49562">
    <property type="entry name" value="C2 domain (Calcium/lipid-binding domain, CaLB)"/>
    <property type="match status" value="1"/>
</dbReference>
<feature type="compositionally biased region" description="Acidic residues" evidence="21">
    <location>
        <begin position="450"/>
        <end position="466"/>
    </location>
</feature>
<dbReference type="InterPro" id="IPR035892">
    <property type="entry name" value="C2_domain_sf"/>
</dbReference>
<dbReference type="FunFam" id="2.30.29.30:FF:000088">
    <property type="entry name" value="Phosphoinositide phospholipase C"/>
    <property type="match status" value="1"/>
</dbReference>
<evidence type="ECO:0000256" key="3">
    <source>
        <dbReference type="ARBA" id="ARBA00004626"/>
    </source>
</evidence>
<feature type="binding site" evidence="18">
    <location>
        <position position="673"/>
    </location>
    <ligand>
        <name>Ca(2+)</name>
        <dbReference type="ChEBI" id="CHEBI:29108"/>
        <label>4</label>
    </ligand>
</feature>
<evidence type="ECO:0000256" key="14">
    <source>
        <dbReference type="ARBA" id="ARBA00023224"/>
    </source>
</evidence>
<feature type="binding site" evidence="17">
    <location>
        <position position="545"/>
    </location>
    <ligand>
        <name>substrate</name>
    </ligand>
</feature>
<dbReference type="PANTHER" id="PTHR10336:SF33">
    <property type="entry name" value="1-PHOSPHATIDYLINOSITOL 4,5-BISPHOSPHATE PHOSPHODIESTERASE DELTA-3"/>
    <property type="match status" value="1"/>
</dbReference>
<dbReference type="Gene3D" id="2.60.40.150">
    <property type="entry name" value="C2 domain"/>
    <property type="match status" value="1"/>
</dbReference>
<keyword evidence="19" id="KW-0325">Glycoprotein</keyword>
<dbReference type="FunFam" id="1.10.238.10:FF:000071">
    <property type="entry name" value="Phosphoinositide phospholipase C"/>
    <property type="match status" value="1"/>
</dbReference>
<dbReference type="PROSITE" id="PS50004">
    <property type="entry name" value="C2"/>
    <property type="match status" value="1"/>
</dbReference>
<dbReference type="InterPro" id="IPR002048">
    <property type="entry name" value="EF_hand_dom"/>
</dbReference>
<dbReference type="InterPro" id="IPR028391">
    <property type="entry name" value="PLC-delta1_cat"/>
</dbReference>
<dbReference type="SMART" id="SM00054">
    <property type="entry name" value="EFh"/>
    <property type="match status" value="2"/>
</dbReference>
<evidence type="ECO:0000256" key="9">
    <source>
        <dbReference type="ARBA" id="ARBA00022801"/>
    </source>
</evidence>
<feature type="binding site" evidence="18">
    <location>
        <position position="387"/>
    </location>
    <ligand>
        <name>Ca(2+)</name>
        <dbReference type="ChEBI" id="CHEBI:29108"/>
        <label>3</label>
        <note>catalytic</note>
    </ligand>
</feature>
<dbReference type="Pfam" id="PF00388">
    <property type="entry name" value="PI-PLC-X"/>
    <property type="match status" value="1"/>
</dbReference>
<dbReference type="InterPro" id="IPR001711">
    <property type="entry name" value="PLipase_C_Pinositol-sp_Y"/>
</dbReference>
<dbReference type="InterPro" id="IPR001192">
    <property type="entry name" value="PI-PLC_fam"/>
</dbReference>
<feature type="binding site" evidence="18">
    <location>
        <position position="704"/>
    </location>
    <ligand>
        <name>Ca(2+)</name>
        <dbReference type="ChEBI" id="CHEBI:29108"/>
        <label>5</label>
    </ligand>
</feature>
<keyword evidence="13" id="KW-0472">Membrane</keyword>
<evidence type="ECO:0000256" key="6">
    <source>
        <dbReference type="ARBA" id="ARBA00022553"/>
    </source>
</evidence>
<dbReference type="CDD" id="cd00275">
    <property type="entry name" value="C2_PLC_like"/>
    <property type="match status" value="1"/>
</dbReference>
<comment type="subcellular location">
    <subcellularLocation>
        <location evidence="3">Cleavage furrow</location>
    </subcellularLocation>
    <subcellularLocation>
        <location evidence="2">Cytoplasm</location>
    </subcellularLocation>
    <subcellularLocation>
        <location evidence="1">Membrane</location>
        <topology evidence="1">Peripheral membrane protein</topology>
    </subcellularLocation>
</comment>
<feature type="domain" description="EF-hand" evidence="24">
    <location>
        <begin position="175"/>
        <end position="210"/>
    </location>
</feature>
<evidence type="ECO:0000256" key="15">
    <source>
        <dbReference type="ARBA" id="ARBA00023674"/>
    </source>
</evidence>
<feature type="binding site" evidence="18">
    <location>
        <position position="338"/>
    </location>
    <ligand>
        <name>Ca(2+)</name>
        <dbReference type="ChEBI" id="CHEBI:29108"/>
        <label>3</label>
        <note>catalytic</note>
    </ligand>
</feature>
<dbReference type="GO" id="GO:0004435">
    <property type="term" value="F:phosphatidylinositol-4,5-bisphosphate phospholipase C activity"/>
    <property type="evidence" value="ECO:0007669"/>
    <property type="project" value="UniProtKB-EC"/>
</dbReference>
<comment type="cofactor">
    <cofactor evidence="18">
        <name>Ca(2+)</name>
        <dbReference type="ChEBI" id="CHEBI:29108"/>
    </cofactor>
    <text evidence="18">Binds 3 Ca(2+) ions per subunit. Two of the Ca(2+) ions are bound to the C2 domain.</text>
</comment>
<feature type="region of interest" description="Disordered" evidence="21">
    <location>
        <begin position="445"/>
        <end position="484"/>
    </location>
</feature>
<dbReference type="PRINTS" id="PR00390">
    <property type="entry name" value="PHPHLIPASEC"/>
</dbReference>
<dbReference type="GO" id="GO:0005509">
    <property type="term" value="F:calcium ion binding"/>
    <property type="evidence" value="ECO:0007669"/>
    <property type="project" value="InterPro"/>
</dbReference>
<feature type="domain" description="PI-PLC Y-box" evidence="23">
    <location>
        <begin position="489"/>
        <end position="605"/>
    </location>
</feature>
<keyword evidence="5" id="KW-0963">Cytoplasm</keyword>
<dbReference type="AlphaFoldDB" id="A0A1A8HI57"/>
<feature type="binding site" evidence="18">
    <location>
        <position position="647"/>
    </location>
    <ligand>
        <name>Ca(2+)</name>
        <dbReference type="ChEBI" id="CHEBI:29108"/>
        <label>4</label>
    </ligand>
</feature>
<feature type="binding site" evidence="17">
    <location>
        <position position="518"/>
    </location>
    <ligand>
        <name>substrate</name>
    </ligand>
</feature>
<dbReference type="SUPFAM" id="SSF47473">
    <property type="entry name" value="EF-hand"/>
    <property type="match status" value="1"/>
</dbReference>
<proteinExistence type="predicted"/>
<feature type="binding site" evidence="17">
    <location>
        <position position="436"/>
    </location>
    <ligand>
        <name>substrate</name>
    </ligand>
</feature>
<evidence type="ECO:0000256" key="18">
    <source>
        <dbReference type="PIRSR" id="PIRSR628391-3"/>
    </source>
</evidence>
<dbReference type="EC" id="3.1.4.11" evidence="4 20"/>
<dbReference type="SUPFAM" id="SSF50729">
    <property type="entry name" value="PH domain-like"/>
    <property type="match status" value="1"/>
</dbReference>